<reference evidence="2" key="1">
    <citation type="submission" date="2015-05" db="EMBL/GenBank/DDBJ databases">
        <authorList>
            <person name="Rattei Thomas"/>
        </authorList>
    </citation>
    <scope>NUCLEOTIDE SEQUENCE</scope>
    <source>
        <strain evidence="1">H12</strain>
        <strain evidence="2">Panola</strain>
    </source>
</reference>
<gene>
    <name evidence="1" type="ORF">BN1224_H12_FF_00010</name>
    <name evidence="2" type="ORF">BN1224_Panola_L_01260</name>
</gene>
<accession>A0A0F7XA71</accession>
<organism evidence="2">
    <name type="scientific">Chlamydia pneumoniae</name>
    <name type="common">Chlamydophila pneumoniae</name>
    <dbReference type="NCBI Taxonomy" id="83558"/>
    <lineage>
        <taxon>Bacteria</taxon>
        <taxon>Pseudomonadati</taxon>
        <taxon>Chlamydiota</taxon>
        <taxon>Chlamydiia</taxon>
        <taxon>Chlamydiales</taxon>
        <taxon>Chlamydiaceae</taxon>
        <taxon>Chlamydia/Chlamydophila group</taxon>
        <taxon>Chlamydia</taxon>
    </lineage>
</organism>
<proteinExistence type="predicted"/>
<dbReference type="EMBL" id="LN847237">
    <property type="protein sequence ID" value="CRI47622.1"/>
    <property type="molecule type" value="Genomic_DNA"/>
</dbReference>
<evidence type="ECO:0000313" key="1">
    <source>
        <dbReference type="EMBL" id="CRI44215.1"/>
    </source>
</evidence>
<evidence type="ECO:0000313" key="2">
    <source>
        <dbReference type="EMBL" id="CRI47622.1"/>
    </source>
</evidence>
<name>A0A0F7XA71_CHLPN</name>
<dbReference type="EMBL" id="LN847209">
    <property type="protein sequence ID" value="CRI44215.1"/>
    <property type="molecule type" value="Genomic_DNA"/>
</dbReference>
<sequence length="175" mass="19827">MSLVSYLSNPQKALVLGSKGFSMDCVDNLKLYIFRLKLPGDTERISYSISPEYIREKGEEELLNSPIEVEGSLGRIDSDQWILSLSLKTQLGLCCPVCNNFFSHSVCLPDLQRVISHDEVGSGVFDCRPLIRQELLLESDCFEECSGQGCPERKNILKFLEDRKKHEGNSPFEYL</sequence>
<protein>
    <submittedName>
        <fullName evidence="2">Uncharacterized protein</fullName>
    </submittedName>
</protein>
<dbReference type="AlphaFoldDB" id="A0A0F7XA71"/>